<dbReference type="Gene3D" id="3.30.160.60">
    <property type="entry name" value="Classic Zinc Finger"/>
    <property type="match status" value="1"/>
</dbReference>
<evidence type="ECO:0000256" key="4">
    <source>
        <dbReference type="ARBA" id="ARBA00023136"/>
    </source>
</evidence>
<dbReference type="EC" id="4.2.2.29" evidence="7"/>
<evidence type="ECO:0000313" key="10">
    <source>
        <dbReference type="Proteomes" id="UP001317629"/>
    </source>
</evidence>
<gene>
    <name evidence="7" type="primary">mltG</name>
    <name evidence="9" type="ORF">SS37A_02270</name>
</gene>
<organism evidence="9 10">
    <name type="scientific">Methylocystis iwaonis</name>
    <dbReference type="NCBI Taxonomy" id="2885079"/>
    <lineage>
        <taxon>Bacteria</taxon>
        <taxon>Pseudomonadati</taxon>
        <taxon>Pseudomonadota</taxon>
        <taxon>Alphaproteobacteria</taxon>
        <taxon>Hyphomicrobiales</taxon>
        <taxon>Methylocystaceae</taxon>
        <taxon>Methylocystis</taxon>
    </lineage>
</organism>
<dbReference type="InterPro" id="IPR003770">
    <property type="entry name" value="MLTG-like"/>
</dbReference>
<feature type="region of interest" description="Disordered" evidence="8">
    <location>
        <begin position="413"/>
        <end position="441"/>
    </location>
</feature>
<feature type="region of interest" description="Disordered" evidence="8">
    <location>
        <begin position="606"/>
        <end position="663"/>
    </location>
</feature>
<dbReference type="Pfam" id="PF02618">
    <property type="entry name" value="YceG"/>
    <property type="match status" value="1"/>
</dbReference>
<dbReference type="PANTHER" id="PTHR30518:SF2">
    <property type="entry name" value="ENDOLYTIC MUREIN TRANSGLYCOSYLASE"/>
    <property type="match status" value="1"/>
</dbReference>
<evidence type="ECO:0000256" key="8">
    <source>
        <dbReference type="SAM" id="MobiDB-lite"/>
    </source>
</evidence>
<keyword evidence="4 7" id="KW-0472">Membrane</keyword>
<keyword evidence="1 7" id="KW-1003">Cell membrane</keyword>
<keyword evidence="2 7" id="KW-0812">Transmembrane</keyword>
<feature type="transmembrane region" description="Helical" evidence="7">
    <location>
        <begin position="92"/>
        <end position="117"/>
    </location>
</feature>
<feature type="region of interest" description="Disordered" evidence="8">
    <location>
        <begin position="1"/>
        <end position="90"/>
    </location>
</feature>
<keyword evidence="3 7" id="KW-1133">Transmembrane helix</keyword>
<feature type="compositionally biased region" description="Low complexity" evidence="8">
    <location>
        <begin position="19"/>
        <end position="61"/>
    </location>
</feature>
<feature type="site" description="Important for catalytic activity" evidence="7">
    <location>
        <position position="293"/>
    </location>
</feature>
<feature type="compositionally biased region" description="Polar residues" evidence="8">
    <location>
        <begin position="649"/>
        <end position="663"/>
    </location>
</feature>
<dbReference type="Proteomes" id="UP001317629">
    <property type="component" value="Chromosome"/>
</dbReference>
<evidence type="ECO:0000256" key="1">
    <source>
        <dbReference type="ARBA" id="ARBA00022475"/>
    </source>
</evidence>
<name>A0ABN6V9V7_9HYPH</name>
<keyword evidence="6 7" id="KW-0961">Cell wall biogenesis/degradation</keyword>
<evidence type="ECO:0000256" key="7">
    <source>
        <dbReference type="HAMAP-Rule" id="MF_02065"/>
    </source>
</evidence>
<dbReference type="HAMAP" id="MF_02065">
    <property type="entry name" value="MltG"/>
    <property type="match status" value="1"/>
</dbReference>
<dbReference type="CDD" id="cd08010">
    <property type="entry name" value="MltG_like"/>
    <property type="match status" value="1"/>
</dbReference>
<sequence>MSDQTGEKTATPKDEAKTAPEATAQSTQTQPQSPGAEPAAPPDGAEAKSAAPTEEPAASSFFRRRAAIQSAKPAEAPPAPPPKKKRRREGTLSAMSGFLSFLLVALVAGVFGVIAVMHKLKEPGPLGADKIVYMPPRSDVPEMLSQLEREGVIDSPGLMNLALLIEGARSKLKPGEYLFKKSASLREVIDELVAGKQLMHSLTIPEGLTSEQIAQRLRESDMLLGDILETPKEGALLPETYKFPRGFPRAKLLAKMQEDQRKLLDHIWAKRAKDLPLRSPYELVTLASIVEKETGKTEERPRVAAVFSNRLRKGMRLQSDPTIVYGLVGGKGTLGHSIMRSEIEKWTPYNTYAVDGLPPGPIANPGKAALEATANPANTRDLYFVADGTGGHVFAESLDQHARNVQNWRKLEQDQKAKLTPGADQSVPAAVPPATPKTDKRTQAPIGRLMALDAGNPDFPPGRAMSPREGAPHRLGKFSPAGAAFFLGGHDDPTADAAPHLARLRVARPYFTQESAQPKALHNGFDPTLLAAGAPASDNEGEDGSIGPDMMAREGADGKALPEEVASYPVSPARRAEQKARAARLGLSAGSDELPADTLAVKASMEETAAASSAGGPIALAAAPQHARPRAFDASEGTTLDPLRDKSWDLTSAKTVPSSAEIR</sequence>
<feature type="compositionally biased region" description="Basic and acidic residues" evidence="8">
    <location>
        <begin position="551"/>
        <end position="560"/>
    </location>
</feature>
<comment type="subcellular location">
    <subcellularLocation>
        <location evidence="7">Cell inner membrane</location>
        <topology evidence="7">Single-pass membrane protein</topology>
    </subcellularLocation>
</comment>
<proteinExistence type="inferred from homology"/>
<dbReference type="EMBL" id="AP027142">
    <property type="protein sequence ID" value="BDV32698.1"/>
    <property type="molecule type" value="Genomic_DNA"/>
</dbReference>
<keyword evidence="7" id="KW-0997">Cell inner membrane</keyword>
<keyword evidence="10" id="KW-1185">Reference proteome</keyword>
<evidence type="ECO:0000313" key="9">
    <source>
        <dbReference type="EMBL" id="BDV32698.1"/>
    </source>
</evidence>
<dbReference type="Gene3D" id="3.30.1490.480">
    <property type="entry name" value="Endolytic murein transglycosylase"/>
    <property type="match status" value="1"/>
</dbReference>
<comment type="function">
    <text evidence="7">Functions as a peptidoglycan terminase that cleaves nascent peptidoglycan strands endolytically to terminate their elongation.</text>
</comment>
<accession>A0ABN6V9V7</accession>
<dbReference type="PANTHER" id="PTHR30518">
    <property type="entry name" value="ENDOLYTIC MUREIN TRANSGLYCOSYLASE"/>
    <property type="match status" value="1"/>
</dbReference>
<evidence type="ECO:0000256" key="5">
    <source>
        <dbReference type="ARBA" id="ARBA00023239"/>
    </source>
</evidence>
<protein>
    <recommendedName>
        <fullName evidence="7">Endolytic murein transglycosylase</fullName>
        <ecNumber evidence="7">4.2.2.29</ecNumber>
    </recommendedName>
    <alternativeName>
        <fullName evidence="7">Peptidoglycan lytic transglycosylase</fullName>
    </alternativeName>
    <alternativeName>
        <fullName evidence="7">Peptidoglycan polymerization terminase</fullName>
    </alternativeName>
</protein>
<dbReference type="RefSeq" id="WP_281929866.1">
    <property type="nucleotide sequence ID" value="NZ_AP027142.1"/>
</dbReference>
<reference evidence="9 10" key="1">
    <citation type="journal article" date="2023" name="Int. J. Syst. Evol. Microbiol.">
        <title>Methylocystis iwaonis sp. nov., a type II methane-oxidizing bacterium from surface soil of a rice paddy field in Japan, and emended description of the genus Methylocystis (ex Whittenbury et al. 1970) Bowman et al. 1993.</title>
        <authorList>
            <person name="Kaise H."/>
            <person name="Sawadogo J.B."/>
            <person name="Alam M.S."/>
            <person name="Ueno C."/>
            <person name="Dianou D."/>
            <person name="Shinjo R."/>
            <person name="Asakawa S."/>
        </authorList>
    </citation>
    <scope>NUCLEOTIDE SEQUENCE [LARGE SCALE GENOMIC DNA]</scope>
    <source>
        <strain evidence="9 10">SS37A-Re</strain>
    </source>
</reference>
<dbReference type="NCBIfam" id="TIGR00247">
    <property type="entry name" value="endolytic transglycosylase MltG"/>
    <property type="match status" value="1"/>
</dbReference>
<evidence type="ECO:0000256" key="3">
    <source>
        <dbReference type="ARBA" id="ARBA00022989"/>
    </source>
</evidence>
<comment type="similarity">
    <text evidence="7">Belongs to the transglycosylase MltG family.</text>
</comment>
<feature type="region of interest" description="Disordered" evidence="8">
    <location>
        <begin position="515"/>
        <end position="560"/>
    </location>
</feature>
<comment type="catalytic activity">
    <reaction evidence="7">
        <text>a peptidoglycan chain = a peptidoglycan chain with N-acetyl-1,6-anhydromuramyl-[peptide] at the reducing end + a peptidoglycan chain with N-acetylglucosamine at the non-reducing end.</text>
        <dbReference type="EC" id="4.2.2.29"/>
    </reaction>
</comment>
<keyword evidence="5 7" id="KW-0456">Lyase</keyword>
<evidence type="ECO:0000256" key="6">
    <source>
        <dbReference type="ARBA" id="ARBA00023316"/>
    </source>
</evidence>
<evidence type="ECO:0000256" key="2">
    <source>
        <dbReference type="ARBA" id="ARBA00022692"/>
    </source>
</evidence>